<keyword evidence="2" id="KW-1185">Reference proteome</keyword>
<evidence type="ECO:0000313" key="2">
    <source>
        <dbReference type="Proteomes" id="UP000030748"/>
    </source>
</evidence>
<organism evidence="1 2">
    <name type="scientific">Erythranthe guttata</name>
    <name type="common">Yellow monkey flower</name>
    <name type="synonym">Mimulus guttatus</name>
    <dbReference type="NCBI Taxonomy" id="4155"/>
    <lineage>
        <taxon>Eukaryota</taxon>
        <taxon>Viridiplantae</taxon>
        <taxon>Streptophyta</taxon>
        <taxon>Embryophyta</taxon>
        <taxon>Tracheophyta</taxon>
        <taxon>Spermatophyta</taxon>
        <taxon>Magnoliopsida</taxon>
        <taxon>eudicotyledons</taxon>
        <taxon>Gunneridae</taxon>
        <taxon>Pentapetalae</taxon>
        <taxon>asterids</taxon>
        <taxon>lamiids</taxon>
        <taxon>Lamiales</taxon>
        <taxon>Phrymaceae</taxon>
        <taxon>Erythranthe</taxon>
    </lineage>
</organism>
<dbReference type="AlphaFoldDB" id="A0A022QLB6"/>
<protein>
    <submittedName>
        <fullName evidence="1">Uncharacterized protein</fullName>
    </submittedName>
</protein>
<feature type="non-terminal residue" evidence="1">
    <location>
        <position position="1"/>
    </location>
</feature>
<gene>
    <name evidence="1" type="ORF">MIMGU_mgv1a0141891mg</name>
</gene>
<name>A0A022QLB6_ERYGU</name>
<evidence type="ECO:0000313" key="1">
    <source>
        <dbReference type="EMBL" id="EYU28399.1"/>
    </source>
</evidence>
<proteinExistence type="predicted"/>
<sequence>GQGANHGYSSHQDELVSAVLPFIKELNALTI</sequence>
<dbReference type="EMBL" id="KI631414">
    <property type="protein sequence ID" value="EYU28399.1"/>
    <property type="molecule type" value="Genomic_DNA"/>
</dbReference>
<dbReference type="Proteomes" id="UP000030748">
    <property type="component" value="Unassembled WGS sequence"/>
</dbReference>
<reference evidence="1 2" key="1">
    <citation type="journal article" date="2013" name="Proc. Natl. Acad. Sci. U.S.A.">
        <title>Fine-scale variation in meiotic recombination in Mimulus inferred from population shotgun sequencing.</title>
        <authorList>
            <person name="Hellsten U."/>
            <person name="Wright K.M."/>
            <person name="Jenkins J."/>
            <person name="Shu S."/>
            <person name="Yuan Y."/>
            <person name="Wessler S.R."/>
            <person name="Schmutz J."/>
            <person name="Willis J.H."/>
            <person name="Rokhsar D.S."/>
        </authorList>
    </citation>
    <scope>NUCLEOTIDE SEQUENCE [LARGE SCALE GENOMIC DNA]</scope>
    <source>
        <strain evidence="2">cv. DUN x IM62</strain>
    </source>
</reference>
<accession>A0A022QLB6</accession>